<reference evidence="1" key="1">
    <citation type="journal article" date="2021" name="Front. Microbiol.">
        <title>Comprehensive Comparative Genomics and Phenotyping of Methylobacterium Species.</title>
        <authorList>
            <person name="Alessa O."/>
            <person name="Ogura Y."/>
            <person name="Fujitani Y."/>
            <person name="Takami H."/>
            <person name="Hayashi T."/>
            <person name="Sahin N."/>
            <person name="Tani A."/>
        </authorList>
    </citation>
    <scope>NUCLEOTIDE SEQUENCE</scope>
    <source>
        <strain evidence="1">DSM 17168</strain>
    </source>
</reference>
<dbReference type="InterPro" id="IPR029058">
    <property type="entry name" value="AB_hydrolase_fold"/>
</dbReference>
<reference evidence="1" key="2">
    <citation type="submission" date="2021-08" db="EMBL/GenBank/DDBJ databases">
        <authorList>
            <person name="Tani A."/>
            <person name="Ola A."/>
            <person name="Ogura Y."/>
            <person name="Katsura K."/>
            <person name="Hayashi T."/>
        </authorList>
    </citation>
    <scope>NUCLEOTIDE SEQUENCE</scope>
    <source>
        <strain evidence="1">DSM 17168</strain>
    </source>
</reference>
<proteinExistence type="predicted"/>
<protein>
    <recommendedName>
        <fullName evidence="3">Alpha/beta hydrolase</fullName>
    </recommendedName>
</protein>
<dbReference type="RefSeq" id="WP_238241130.1">
    <property type="nucleotide sequence ID" value="NZ_BPQQ01000088.1"/>
</dbReference>
<evidence type="ECO:0000313" key="2">
    <source>
        <dbReference type="Proteomes" id="UP001055153"/>
    </source>
</evidence>
<accession>A0ABQ4SN78</accession>
<organism evidence="1 2">
    <name type="scientific">Methylobacterium isbiliense</name>
    <dbReference type="NCBI Taxonomy" id="315478"/>
    <lineage>
        <taxon>Bacteria</taxon>
        <taxon>Pseudomonadati</taxon>
        <taxon>Pseudomonadota</taxon>
        <taxon>Alphaproteobacteria</taxon>
        <taxon>Hyphomicrobiales</taxon>
        <taxon>Methylobacteriaceae</taxon>
        <taxon>Methylobacterium</taxon>
    </lineage>
</organism>
<dbReference type="Proteomes" id="UP001055153">
    <property type="component" value="Unassembled WGS sequence"/>
</dbReference>
<evidence type="ECO:0000313" key="1">
    <source>
        <dbReference type="EMBL" id="GJE03751.1"/>
    </source>
</evidence>
<name>A0ABQ4SN78_9HYPH</name>
<dbReference type="Gene3D" id="3.40.50.1820">
    <property type="entry name" value="alpha/beta hydrolase"/>
    <property type="match status" value="1"/>
</dbReference>
<dbReference type="SUPFAM" id="SSF53474">
    <property type="entry name" value="alpha/beta-Hydrolases"/>
    <property type="match status" value="1"/>
</dbReference>
<dbReference type="EMBL" id="BPQQ01000088">
    <property type="protein sequence ID" value="GJE03751.1"/>
    <property type="molecule type" value="Genomic_DNA"/>
</dbReference>
<keyword evidence="2" id="KW-1185">Reference proteome</keyword>
<sequence length="51" mass="5437">MIAIRDRRLAGTLISPATVVPGVLFVHDWAASQAQYLAWAREIAALGCVSA</sequence>
<evidence type="ECO:0008006" key="3">
    <source>
        <dbReference type="Google" id="ProtNLM"/>
    </source>
</evidence>
<gene>
    <name evidence="1" type="ORF">GMJLKIPL_5708</name>
</gene>
<comment type="caution">
    <text evidence="1">The sequence shown here is derived from an EMBL/GenBank/DDBJ whole genome shotgun (WGS) entry which is preliminary data.</text>
</comment>